<evidence type="ECO:0000256" key="6">
    <source>
        <dbReference type="RuleBase" id="RU003376"/>
    </source>
</evidence>
<feature type="transmembrane region" description="Helical" evidence="7">
    <location>
        <begin position="111"/>
        <end position="135"/>
    </location>
</feature>
<organism evidence="9 10">
    <name type="scientific">Pistricoccus aurantiacus</name>
    <dbReference type="NCBI Taxonomy" id="1883414"/>
    <lineage>
        <taxon>Bacteria</taxon>
        <taxon>Pseudomonadati</taxon>
        <taxon>Pseudomonadota</taxon>
        <taxon>Gammaproteobacteria</taxon>
        <taxon>Oceanospirillales</taxon>
        <taxon>Halomonadaceae</taxon>
        <taxon>Pistricoccus</taxon>
    </lineage>
</organism>
<evidence type="ECO:0000256" key="2">
    <source>
        <dbReference type="ARBA" id="ARBA00010581"/>
    </source>
</evidence>
<dbReference type="KEGG" id="paur:FGL86_09390"/>
<sequence>MWVLILSEMLVFAAFFGVYVWMRAGDQTLYDASQQLLDPVAGGVNTLVLLTSGLFAALAIEAVARGYIKRCRQWLLATMSLGVVFCVIKVLEYADKFSAGITPDTNTFFTFYYLLTGFHFAHVIFGLGVLALVSWRTSLENVETATAFWHMVDLIWILLYPLIYLLR</sequence>
<dbReference type="PROSITE" id="PS50253">
    <property type="entry name" value="COX3"/>
    <property type="match status" value="1"/>
</dbReference>
<proteinExistence type="inferred from homology"/>
<gene>
    <name evidence="9" type="ORF">FGL86_09390</name>
</gene>
<feature type="transmembrane region" description="Helical" evidence="7">
    <location>
        <begin position="42"/>
        <end position="62"/>
    </location>
</feature>
<comment type="similarity">
    <text evidence="2 6">Belongs to the cytochrome c oxidase subunit 3 family.</text>
</comment>
<dbReference type="OrthoDB" id="9810850at2"/>
<dbReference type="Gene3D" id="1.20.120.80">
    <property type="entry name" value="Cytochrome c oxidase, subunit III, four-helix bundle"/>
    <property type="match status" value="1"/>
</dbReference>
<evidence type="ECO:0000313" key="10">
    <source>
        <dbReference type="Proteomes" id="UP000321272"/>
    </source>
</evidence>
<reference evidence="9 10" key="1">
    <citation type="submission" date="2019-06" db="EMBL/GenBank/DDBJ databases">
        <title>Genome analyses of bacteria isolated from kimchi.</title>
        <authorList>
            <person name="Lee S."/>
            <person name="Ahn S."/>
            <person name="Roh S."/>
        </authorList>
    </citation>
    <scope>NUCLEOTIDE SEQUENCE [LARGE SCALE GENOMIC DNA]</scope>
    <source>
        <strain evidence="9 10">CBA4606</strain>
    </source>
</reference>
<dbReference type="Pfam" id="PF00510">
    <property type="entry name" value="COX3"/>
    <property type="match status" value="1"/>
</dbReference>
<dbReference type="Proteomes" id="UP000321272">
    <property type="component" value="Chromosome"/>
</dbReference>
<comment type="subcellular location">
    <subcellularLocation>
        <location evidence="6">Cell membrane</location>
        <topology evidence="6">Multi-pass membrane protein</topology>
    </subcellularLocation>
    <subcellularLocation>
        <location evidence="1">Membrane</location>
        <topology evidence="1">Multi-pass membrane protein</topology>
    </subcellularLocation>
</comment>
<protein>
    <submittedName>
        <fullName evidence="9">Cytochrome c oxidase subunit 3 family protein</fullName>
    </submittedName>
</protein>
<dbReference type="SUPFAM" id="SSF81452">
    <property type="entry name" value="Cytochrome c oxidase subunit III-like"/>
    <property type="match status" value="1"/>
</dbReference>
<evidence type="ECO:0000256" key="1">
    <source>
        <dbReference type="ARBA" id="ARBA00004141"/>
    </source>
</evidence>
<dbReference type="PANTHER" id="PTHR11403">
    <property type="entry name" value="CYTOCHROME C OXIDASE SUBUNIT III"/>
    <property type="match status" value="1"/>
</dbReference>
<keyword evidence="10" id="KW-1185">Reference proteome</keyword>
<dbReference type="InterPro" id="IPR013833">
    <property type="entry name" value="Cyt_c_oxidase_su3_a-hlx"/>
</dbReference>
<dbReference type="GO" id="GO:0004129">
    <property type="term" value="F:cytochrome-c oxidase activity"/>
    <property type="evidence" value="ECO:0007669"/>
    <property type="project" value="InterPro"/>
</dbReference>
<dbReference type="InterPro" id="IPR024791">
    <property type="entry name" value="Cyt_c/ubiquinol_Oxase_su3"/>
</dbReference>
<keyword evidence="5 7" id="KW-0472">Membrane</keyword>
<evidence type="ECO:0000256" key="7">
    <source>
        <dbReference type="SAM" id="Phobius"/>
    </source>
</evidence>
<feature type="transmembrane region" description="Helical" evidence="7">
    <location>
        <begin position="147"/>
        <end position="166"/>
    </location>
</feature>
<feature type="transmembrane region" description="Helical" evidence="7">
    <location>
        <begin position="5"/>
        <end position="22"/>
    </location>
</feature>
<dbReference type="GO" id="GO:0019646">
    <property type="term" value="P:aerobic electron transport chain"/>
    <property type="evidence" value="ECO:0007669"/>
    <property type="project" value="InterPro"/>
</dbReference>
<evidence type="ECO:0000256" key="5">
    <source>
        <dbReference type="ARBA" id="ARBA00023136"/>
    </source>
</evidence>
<dbReference type="InterPro" id="IPR000298">
    <property type="entry name" value="Cyt_c_oxidase-like_su3"/>
</dbReference>
<keyword evidence="4 7" id="KW-1133">Transmembrane helix</keyword>
<feature type="transmembrane region" description="Helical" evidence="7">
    <location>
        <begin position="74"/>
        <end position="91"/>
    </location>
</feature>
<dbReference type="InterPro" id="IPR035973">
    <property type="entry name" value="Cyt_c_oxidase_su3-like_sf"/>
</dbReference>
<accession>A0A5B8T1F7</accession>
<dbReference type="AlphaFoldDB" id="A0A5B8T1F7"/>
<evidence type="ECO:0000256" key="3">
    <source>
        <dbReference type="ARBA" id="ARBA00022692"/>
    </source>
</evidence>
<dbReference type="EMBL" id="CP042382">
    <property type="protein sequence ID" value="QEA40883.1"/>
    <property type="molecule type" value="Genomic_DNA"/>
</dbReference>
<keyword evidence="3 6" id="KW-0812">Transmembrane</keyword>
<dbReference type="PANTHER" id="PTHR11403:SF6">
    <property type="entry name" value="NITRIC OXIDE REDUCTASE SUBUNIT E"/>
    <property type="match status" value="1"/>
</dbReference>
<evidence type="ECO:0000313" key="9">
    <source>
        <dbReference type="EMBL" id="QEA40883.1"/>
    </source>
</evidence>
<feature type="domain" description="Heme-copper oxidase subunit III family profile" evidence="8">
    <location>
        <begin position="1"/>
        <end position="167"/>
    </location>
</feature>
<dbReference type="GO" id="GO:0005886">
    <property type="term" value="C:plasma membrane"/>
    <property type="evidence" value="ECO:0007669"/>
    <property type="project" value="UniProtKB-SubCell"/>
</dbReference>
<evidence type="ECO:0000256" key="4">
    <source>
        <dbReference type="ARBA" id="ARBA00022989"/>
    </source>
</evidence>
<name>A0A5B8T1F7_9GAMM</name>
<evidence type="ECO:0000259" key="8">
    <source>
        <dbReference type="PROSITE" id="PS50253"/>
    </source>
</evidence>